<dbReference type="Proteomes" id="UP000614272">
    <property type="component" value="Unassembled WGS sequence"/>
</dbReference>
<evidence type="ECO:0000313" key="2">
    <source>
        <dbReference type="Proteomes" id="UP000614272"/>
    </source>
</evidence>
<proteinExistence type="predicted"/>
<sequence length="61" mass="6841">MKQWRLSAENNTLDYTAWAQSSEAAYRAAGLICRNCADGTKKLLSDAIVYSMDLVRNIKTL</sequence>
<evidence type="ECO:0000313" key="1">
    <source>
        <dbReference type="EMBL" id="GGD53358.1"/>
    </source>
</evidence>
<protein>
    <submittedName>
        <fullName evidence="1">Uncharacterized protein</fullName>
    </submittedName>
</protein>
<organism evidence="1 2">
    <name type="scientific">Lacimicrobium alkaliphilum</name>
    <dbReference type="NCBI Taxonomy" id="1526571"/>
    <lineage>
        <taxon>Bacteria</taxon>
        <taxon>Pseudomonadati</taxon>
        <taxon>Pseudomonadota</taxon>
        <taxon>Gammaproteobacteria</taxon>
        <taxon>Alteromonadales</taxon>
        <taxon>Alteromonadaceae</taxon>
        <taxon>Lacimicrobium</taxon>
    </lineage>
</organism>
<dbReference type="EMBL" id="BMGJ01000002">
    <property type="protein sequence ID" value="GGD53358.1"/>
    <property type="molecule type" value="Genomic_DNA"/>
</dbReference>
<accession>A0ABQ1R3I2</accession>
<reference evidence="2" key="1">
    <citation type="journal article" date="2019" name="Int. J. Syst. Evol. Microbiol.">
        <title>The Global Catalogue of Microorganisms (GCM) 10K type strain sequencing project: providing services to taxonomists for standard genome sequencing and annotation.</title>
        <authorList>
            <consortium name="The Broad Institute Genomics Platform"/>
            <consortium name="The Broad Institute Genome Sequencing Center for Infectious Disease"/>
            <person name="Wu L."/>
            <person name="Ma J."/>
        </authorList>
    </citation>
    <scope>NUCLEOTIDE SEQUENCE [LARGE SCALE GENOMIC DNA]</scope>
    <source>
        <strain evidence="2">CGMCC 1.12923</strain>
    </source>
</reference>
<comment type="caution">
    <text evidence="1">The sequence shown here is derived from an EMBL/GenBank/DDBJ whole genome shotgun (WGS) entry which is preliminary data.</text>
</comment>
<gene>
    <name evidence="1" type="ORF">GCM10011357_06470</name>
</gene>
<name>A0ABQ1R3I2_9ALTE</name>
<keyword evidence="2" id="KW-1185">Reference proteome</keyword>